<evidence type="ECO:0000256" key="6">
    <source>
        <dbReference type="PIRNR" id="PIRNR001369"/>
    </source>
</evidence>
<reference evidence="9 10" key="1">
    <citation type="submission" date="2019-10" db="EMBL/GenBank/DDBJ databases">
        <title>Deinococcus sp. isolated from soil.</title>
        <authorList>
            <person name="Li Y."/>
            <person name="Wang J."/>
        </authorList>
    </citation>
    <scope>NUCLEOTIDE SEQUENCE [LARGE SCALE GENOMIC DNA]</scope>
    <source>
        <strain evidence="9 10">SDU3-2</strain>
    </source>
</reference>
<dbReference type="Gene3D" id="1.10.580.10">
    <property type="entry name" value="Citrate Synthase, domain 1"/>
    <property type="match status" value="1"/>
</dbReference>
<evidence type="ECO:0000256" key="7">
    <source>
        <dbReference type="PIRSR" id="PIRSR001369-1"/>
    </source>
</evidence>
<dbReference type="PROSITE" id="PS00480">
    <property type="entry name" value="CITRATE_SYNTHASE"/>
    <property type="match status" value="1"/>
</dbReference>
<dbReference type="InterPro" id="IPR016142">
    <property type="entry name" value="Citrate_synth-like_lrg_a-sub"/>
</dbReference>
<comment type="catalytic activity">
    <reaction evidence="5">
        <text>oxaloacetate + acetyl-CoA + H2O = citrate + CoA + H(+)</text>
        <dbReference type="Rhea" id="RHEA:16845"/>
        <dbReference type="ChEBI" id="CHEBI:15377"/>
        <dbReference type="ChEBI" id="CHEBI:15378"/>
        <dbReference type="ChEBI" id="CHEBI:16452"/>
        <dbReference type="ChEBI" id="CHEBI:16947"/>
        <dbReference type="ChEBI" id="CHEBI:57287"/>
        <dbReference type="ChEBI" id="CHEBI:57288"/>
        <dbReference type="EC" id="2.3.3.16"/>
    </reaction>
</comment>
<dbReference type="EMBL" id="WBSL01000001">
    <property type="protein sequence ID" value="MPY66140.1"/>
    <property type="molecule type" value="Genomic_DNA"/>
</dbReference>
<dbReference type="Pfam" id="PF00285">
    <property type="entry name" value="Citrate_synt"/>
    <property type="match status" value="1"/>
</dbReference>
<dbReference type="PRINTS" id="PR00143">
    <property type="entry name" value="CITRTSNTHASE"/>
</dbReference>
<organism evidence="9 10">
    <name type="scientific">Deinococcus terrestris</name>
    <dbReference type="NCBI Taxonomy" id="2651870"/>
    <lineage>
        <taxon>Bacteria</taxon>
        <taxon>Thermotogati</taxon>
        <taxon>Deinococcota</taxon>
        <taxon>Deinococci</taxon>
        <taxon>Deinococcales</taxon>
        <taxon>Deinococcaceae</taxon>
        <taxon>Deinococcus</taxon>
    </lineage>
</organism>
<keyword evidence="10" id="KW-1185">Reference proteome</keyword>
<dbReference type="PANTHER" id="PTHR11739">
    <property type="entry name" value="CITRATE SYNTHASE"/>
    <property type="match status" value="1"/>
</dbReference>
<proteinExistence type="inferred from homology"/>
<sequence length="414" mass="45324">MAGIVGGLGTVLVTGAGTVWGARSGRGRCYGEPTMTNTANVAKGLEGVLFTESKLTFINGTEGILTHLGIPIQDWAEHSTFEELSLALLNGKLPTAAELAAFDAELKANRAVPEALVEIIRHMPRGVHPMQALRTAVSYLGLLDPQAEQTTEDARRAISVRMIAQFSTIIAAINRAQEGHDIVAPRMDLTHAGNFLYMLTGKEPTEEQARLFDIALVLHADHGMNASTFTAIATASTLSDMYSCITSAVGALKGPLHGGANEAVMDMLDEVGTPDKAEAYITGKLDRKEKIMGVGHRVYKYFDPRSRVLRDYAEVVANKEGKSNYYQILETIEKTVVDRIGSKGIYPNVDFYSGTVYSDLGIRKEYFTPIFALARISGWCASVIEYTRDNRLLRPDAVYTGERDQKYVPLQERQ</sequence>
<dbReference type="PIRSF" id="PIRSF001369">
    <property type="entry name" value="Citrate_synth"/>
    <property type="match status" value="1"/>
</dbReference>
<gene>
    <name evidence="9" type="ORF">F8S09_05435</name>
</gene>
<dbReference type="GO" id="GO:0036440">
    <property type="term" value="F:citrate synthase activity"/>
    <property type="evidence" value="ECO:0007669"/>
    <property type="project" value="UniProtKB-EC"/>
</dbReference>
<feature type="active site" evidence="7">
    <location>
        <position position="296"/>
    </location>
</feature>
<comment type="caution">
    <text evidence="9">The sequence shown here is derived from an EMBL/GenBank/DDBJ whole genome shotgun (WGS) entry which is preliminary data.</text>
</comment>
<evidence type="ECO:0000256" key="3">
    <source>
        <dbReference type="ARBA" id="ARBA00022532"/>
    </source>
</evidence>
<evidence type="ECO:0000256" key="5">
    <source>
        <dbReference type="ARBA" id="ARBA00049288"/>
    </source>
</evidence>
<evidence type="ECO:0000256" key="2">
    <source>
        <dbReference type="ARBA" id="ARBA00010566"/>
    </source>
</evidence>
<comment type="similarity">
    <text evidence="2 6 8">Belongs to the citrate synthase family.</text>
</comment>
<dbReference type="AlphaFoldDB" id="A0A7X1NUU8"/>
<feature type="active site" evidence="7">
    <location>
        <position position="350"/>
    </location>
</feature>
<dbReference type="NCBIfam" id="TIGR01800">
    <property type="entry name" value="cit_synth_II"/>
    <property type="match status" value="1"/>
</dbReference>
<dbReference type="InterPro" id="IPR016143">
    <property type="entry name" value="Citrate_synth-like_sm_a-sub"/>
</dbReference>
<name>A0A7X1NUU8_9DEIO</name>
<comment type="pathway">
    <text evidence="1">Carbohydrate metabolism; tricarboxylic acid cycle.</text>
</comment>
<protein>
    <recommendedName>
        <fullName evidence="6">Citrate synthase</fullName>
    </recommendedName>
</protein>
<dbReference type="GO" id="GO:0006099">
    <property type="term" value="P:tricarboxylic acid cycle"/>
    <property type="evidence" value="ECO:0007669"/>
    <property type="project" value="UniProtKB-UniPathway"/>
</dbReference>
<dbReference type="UniPathway" id="UPA00223"/>
<evidence type="ECO:0000256" key="4">
    <source>
        <dbReference type="ARBA" id="ARBA00022679"/>
    </source>
</evidence>
<dbReference type="Gene3D" id="1.10.230.10">
    <property type="entry name" value="Cytochrome P450-Terp, domain 2"/>
    <property type="match status" value="1"/>
</dbReference>
<accession>A0A7X1NUU8</accession>
<evidence type="ECO:0000313" key="9">
    <source>
        <dbReference type="EMBL" id="MPY66140.1"/>
    </source>
</evidence>
<evidence type="ECO:0000313" key="10">
    <source>
        <dbReference type="Proteomes" id="UP000484842"/>
    </source>
</evidence>
<dbReference type="InterPro" id="IPR002020">
    <property type="entry name" value="Citrate_synthase"/>
</dbReference>
<dbReference type="InterPro" id="IPR036969">
    <property type="entry name" value="Citrate_synthase_sf"/>
</dbReference>
<keyword evidence="3" id="KW-0816">Tricarboxylic acid cycle</keyword>
<dbReference type="InterPro" id="IPR011278">
    <property type="entry name" value="2-MeCitrate/Citrate_synth_II"/>
</dbReference>
<dbReference type="InterPro" id="IPR019810">
    <property type="entry name" value="Citrate_synthase_AS"/>
</dbReference>
<dbReference type="GO" id="GO:0005975">
    <property type="term" value="P:carbohydrate metabolic process"/>
    <property type="evidence" value="ECO:0007669"/>
    <property type="project" value="TreeGrafter"/>
</dbReference>
<dbReference type="GO" id="GO:0005829">
    <property type="term" value="C:cytosol"/>
    <property type="evidence" value="ECO:0007669"/>
    <property type="project" value="TreeGrafter"/>
</dbReference>
<dbReference type="CDD" id="cd06118">
    <property type="entry name" value="citrate_synt_like_1"/>
    <property type="match status" value="1"/>
</dbReference>
<dbReference type="SUPFAM" id="SSF48256">
    <property type="entry name" value="Citrate synthase"/>
    <property type="match status" value="1"/>
</dbReference>
<evidence type="ECO:0000256" key="1">
    <source>
        <dbReference type="ARBA" id="ARBA00005163"/>
    </source>
</evidence>
<dbReference type="InterPro" id="IPR024176">
    <property type="entry name" value="Citrate_synthase_bac-typ"/>
</dbReference>
<evidence type="ECO:0000256" key="8">
    <source>
        <dbReference type="RuleBase" id="RU003406"/>
    </source>
</evidence>
<dbReference type="Proteomes" id="UP000484842">
    <property type="component" value="Unassembled WGS sequence"/>
</dbReference>
<dbReference type="PANTHER" id="PTHR11739:SF4">
    <property type="entry name" value="CITRATE SYNTHASE, PEROXISOMAL"/>
    <property type="match status" value="1"/>
</dbReference>
<keyword evidence="4 6" id="KW-0808">Transferase</keyword>